<dbReference type="OrthoDB" id="9804698at2"/>
<feature type="binding site" evidence="10">
    <location>
        <position position="28"/>
    </location>
    <ligand>
        <name>Zn(2+)</name>
        <dbReference type="ChEBI" id="CHEBI:29105"/>
    </ligand>
</feature>
<protein>
    <recommendedName>
        <fullName evidence="3 8">6-carboxy-5,6,7,8-tetrahydropterin synthase</fullName>
        <ecNumber evidence="8">4.-.-.-</ecNumber>
    </recommendedName>
</protein>
<evidence type="ECO:0000313" key="11">
    <source>
        <dbReference type="EMBL" id="PWG81653.1"/>
    </source>
</evidence>
<dbReference type="GO" id="GO:0008616">
    <property type="term" value="P:tRNA queuosine(34) biosynthetic process"/>
    <property type="evidence" value="ECO:0007669"/>
    <property type="project" value="UniProtKB-KW"/>
</dbReference>
<dbReference type="EMBL" id="QEAS01000003">
    <property type="protein sequence ID" value="PWG81653.1"/>
    <property type="molecule type" value="Genomic_DNA"/>
</dbReference>
<keyword evidence="4 8" id="KW-0479">Metal-binding</keyword>
<evidence type="ECO:0000256" key="7">
    <source>
        <dbReference type="ARBA" id="ARBA00048807"/>
    </source>
</evidence>
<feature type="binding site" evidence="10">
    <location>
        <position position="13"/>
    </location>
    <ligand>
        <name>Zn(2+)</name>
        <dbReference type="ChEBI" id="CHEBI:29105"/>
    </ligand>
</feature>
<dbReference type="RefSeq" id="WP_109414599.1">
    <property type="nucleotide sequence ID" value="NZ_QEAS01000003.1"/>
</dbReference>
<keyword evidence="8" id="KW-0671">Queuosine biosynthesis</keyword>
<evidence type="ECO:0000256" key="10">
    <source>
        <dbReference type="PIRSR" id="PIRSR006113-2"/>
    </source>
</evidence>
<proteinExistence type="inferred from homology"/>
<evidence type="ECO:0000313" key="12">
    <source>
        <dbReference type="Proteomes" id="UP000245647"/>
    </source>
</evidence>
<comment type="similarity">
    <text evidence="2 8">Belongs to the PTPS family. QueD subfamily.</text>
</comment>
<dbReference type="Gene3D" id="3.30.479.10">
    <property type="entry name" value="6-pyruvoyl tetrahydropterin synthase/QueD"/>
    <property type="match status" value="1"/>
</dbReference>
<sequence length="117" mass="13217">MVIYKQFTFDSAHFLPNVPAGHRCGSMHGHTYKLTVFFEGDLDPVQGWVIDFNDIKKIISPLIDSVDHKLLNDIPGLENPTSEVMASWFWNKIKPEIPSLSRIELSETPSTGVIYEG</sequence>
<dbReference type="GO" id="GO:0046872">
    <property type="term" value="F:metal ion binding"/>
    <property type="evidence" value="ECO:0007669"/>
    <property type="project" value="UniProtKB-KW"/>
</dbReference>
<reference evidence="11 12" key="1">
    <citation type="submission" date="2018-04" db="EMBL/GenBank/DDBJ databases">
        <title>Pedobacter chongqingensis sp. nov., isolated from a rottenly hemp rope.</title>
        <authorList>
            <person name="Cai Y."/>
        </authorList>
    </citation>
    <scope>NUCLEOTIDE SEQUENCE [LARGE SCALE GENOMIC DNA]</scope>
    <source>
        <strain evidence="11 12">FJ4-8</strain>
    </source>
</reference>
<feature type="binding site" evidence="10">
    <location>
        <position position="30"/>
    </location>
    <ligand>
        <name>Zn(2+)</name>
        <dbReference type="ChEBI" id="CHEBI:29105"/>
    </ligand>
</feature>
<evidence type="ECO:0000256" key="4">
    <source>
        <dbReference type="ARBA" id="ARBA00022723"/>
    </source>
</evidence>
<dbReference type="EC" id="4.-.-.-" evidence="8"/>
<dbReference type="NCBIfam" id="TIGR03367">
    <property type="entry name" value="queuosine_QueD"/>
    <property type="match status" value="1"/>
</dbReference>
<evidence type="ECO:0000256" key="1">
    <source>
        <dbReference type="ARBA" id="ARBA00005061"/>
    </source>
</evidence>
<dbReference type="InterPro" id="IPR007115">
    <property type="entry name" value="6-PTP_synth/QueD"/>
</dbReference>
<feature type="active site" description="Charge relay system" evidence="9">
    <location>
        <position position="68"/>
    </location>
</feature>
<dbReference type="Proteomes" id="UP000245647">
    <property type="component" value="Unassembled WGS sequence"/>
</dbReference>
<dbReference type="GO" id="GO:0070497">
    <property type="term" value="F:6-carboxytetrahydropterin synthase activity"/>
    <property type="evidence" value="ECO:0007669"/>
    <property type="project" value="UniProtKB-EC"/>
</dbReference>
<evidence type="ECO:0000256" key="9">
    <source>
        <dbReference type="PIRSR" id="PIRSR006113-1"/>
    </source>
</evidence>
<comment type="caution">
    <text evidence="11">The sequence shown here is derived from an EMBL/GenBank/DDBJ whole genome shotgun (WGS) entry which is preliminary data.</text>
</comment>
<organism evidence="11 12">
    <name type="scientific">Pararcticibacter amylolyticus</name>
    <dbReference type="NCBI Taxonomy" id="2173175"/>
    <lineage>
        <taxon>Bacteria</taxon>
        <taxon>Pseudomonadati</taxon>
        <taxon>Bacteroidota</taxon>
        <taxon>Sphingobacteriia</taxon>
        <taxon>Sphingobacteriales</taxon>
        <taxon>Sphingobacteriaceae</taxon>
        <taxon>Pararcticibacter</taxon>
    </lineage>
</organism>
<dbReference type="AlphaFoldDB" id="A0A2U2PJS3"/>
<evidence type="ECO:0000256" key="3">
    <source>
        <dbReference type="ARBA" id="ARBA00018141"/>
    </source>
</evidence>
<dbReference type="PANTHER" id="PTHR12589:SF7">
    <property type="entry name" value="6-PYRUVOYL TETRAHYDROBIOPTERIN SYNTHASE"/>
    <property type="match status" value="1"/>
</dbReference>
<comment type="pathway">
    <text evidence="1 8">Purine metabolism; 7-cyano-7-deazaguanine biosynthesis.</text>
</comment>
<dbReference type="UniPathway" id="UPA00391"/>
<dbReference type="InterPro" id="IPR038418">
    <property type="entry name" value="6-PTP_synth/QueD_sf"/>
</dbReference>
<keyword evidence="12" id="KW-1185">Reference proteome</keyword>
<keyword evidence="5 8" id="KW-0862">Zinc</keyword>
<dbReference type="SUPFAM" id="SSF55620">
    <property type="entry name" value="Tetrahydrobiopterin biosynthesis enzymes-like"/>
    <property type="match status" value="1"/>
</dbReference>
<comment type="cofactor">
    <cofactor evidence="8 10">
        <name>Zn(2+)</name>
        <dbReference type="ChEBI" id="CHEBI:29105"/>
    </cofactor>
    <text evidence="8 10">Binds 1 zinc ion per subunit.</text>
</comment>
<evidence type="ECO:0000256" key="5">
    <source>
        <dbReference type="ARBA" id="ARBA00022833"/>
    </source>
</evidence>
<accession>A0A2U2PJS3</accession>
<dbReference type="Pfam" id="PF01242">
    <property type="entry name" value="PTPS"/>
    <property type="match status" value="1"/>
</dbReference>
<feature type="active site" description="Charge relay system" evidence="9">
    <location>
        <position position="107"/>
    </location>
</feature>
<dbReference type="PANTHER" id="PTHR12589">
    <property type="entry name" value="PYRUVOYL TETRAHYDROBIOPTERIN SYNTHASE"/>
    <property type="match status" value="1"/>
</dbReference>
<evidence type="ECO:0000256" key="8">
    <source>
        <dbReference type="PIRNR" id="PIRNR006113"/>
    </source>
</evidence>
<evidence type="ECO:0000256" key="6">
    <source>
        <dbReference type="ARBA" id="ARBA00023239"/>
    </source>
</evidence>
<name>A0A2U2PJS3_9SPHI</name>
<evidence type="ECO:0000256" key="2">
    <source>
        <dbReference type="ARBA" id="ARBA00008900"/>
    </source>
</evidence>
<keyword evidence="6 8" id="KW-0456">Lyase</keyword>
<feature type="active site" description="Proton acceptor" evidence="9">
    <location>
        <position position="24"/>
    </location>
</feature>
<comment type="catalytic activity">
    <reaction evidence="7 8">
        <text>7,8-dihydroneopterin 3'-triphosphate + H2O = 6-carboxy-5,6,7,8-tetrahydropterin + triphosphate + acetaldehyde + 2 H(+)</text>
        <dbReference type="Rhea" id="RHEA:27966"/>
        <dbReference type="ChEBI" id="CHEBI:15343"/>
        <dbReference type="ChEBI" id="CHEBI:15377"/>
        <dbReference type="ChEBI" id="CHEBI:15378"/>
        <dbReference type="ChEBI" id="CHEBI:18036"/>
        <dbReference type="ChEBI" id="CHEBI:58462"/>
        <dbReference type="ChEBI" id="CHEBI:61032"/>
        <dbReference type="EC" id="4.1.2.50"/>
    </reaction>
</comment>
<gene>
    <name evidence="11" type="primary">queD</name>
    <name evidence="11" type="ORF">DDR33_04570</name>
</gene>
<dbReference type="PIRSF" id="PIRSF006113">
    <property type="entry name" value="PTP_synth"/>
    <property type="match status" value="1"/>
</dbReference>